<evidence type="ECO:0000313" key="7">
    <source>
        <dbReference type="EMBL" id="CCI41305.1"/>
    </source>
</evidence>
<name>A0A024G3G8_9STRA</name>
<dbReference type="Gene3D" id="1.25.10.10">
    <property type="entry name" value="Leucine-rich Repeat Variant"/>
    <property type="match status" value="2"/>
</dbReference>
<evidence type="ECO:0000256" key="2">
    <source>
        <dbReference type="ARBA" id="ARBA00022741"/>
    </source>
</evidence>
<feature type="region of interest" description="Disordered" evidence="5">
    <location>
        <begin position="1"/>
        <end position="30"/>
    </location>
</feature>
<feature type="domain" description="Protein kinase" evidence="6">
    <location>
        <begin position="49"/>
        <end position="304"/>
    </location>
</feature>
<sequence>MQPKTPLQRHPHKTARADSRTRSKDRQNMRRPFAFPFKEDTIRIVGDCFQLGVEIGRGGFGIVYAALDLRNGRSVAIKEVSLHDIDKEELVSIEVSLYSEISLLKKLNHENIVKYHDTIKTQASLFIILEYMENGSLAQFIKKFGNLSETLVAMYITQVLRGLAYLHEQGVLHRDVKGANILTTKDGLVKLADFGVAVKLNETQKSNSVVGSPYWMAPEVIEMSGWSFASDIWSVGCTIIELLTTKPPYFDLAPMAALFRIVQDDHPPLPERISPALDDFIMKCFMKEPHLRASAEELLTHPWIAQIPKNKVEQSSQLVVEHITSLLDRDSMLNTIKLYEKDKQIDFKLSPPKESDQSERQLSSSSSSDGEDWNHEFDSVETEMETIAKDMSKSIEKVSTRPFQLSTEDAKALFEDKYWNDSVPIETQPVSELGMTRSNLNMQLSPSSEQLEMHFTWGNTCILPLEAPRTKLDSFCELEDDESFGDIDEQQLLHAAQAKLKSIPSDDTTASGTFSSFLFVFATRCHLFAAEQLTDTLPNDKSPTPLSLRDTFFDTEMDFEYTSTRDSNQQVTNRVIDLLACLDPSKEDAVILQACQDLRDILQSHPALTSDLMLHAGIIPNIMEALEFKKLDVLYAFLQVINLVRAFLSLPISSISNEFLCQITENNQKFQENLALVGFIPMIIKLTHSRQLENLHFISSDEADFRSSTASFDAHAPNYTNLIRLEAAKFVKKSCGTSVLTLQMFIACGGLPVLVDFLASDHSRASVSEQNDLCRVAMEGIESVFTLQTIPKNDICRLFVKANLFGKFIVVFDQIVTCVHREFFEMEMESWTIDDLMRTCDIFLLFSQGDAIVKEYMCDRIVLNGMLKALMCPSVMECLDPQHQMYARADRYVTIIIKVLKCLRNLSMEPSTLEHLDQAGAIQTLVFLLSHTALGARRKEIENVILQSMFYLCRINRKRQTNAAQAGVIPSLAKVIQEGSPLKQFALPILCDLIYASPTARSHLWAHHCVLLFLNLLEDTYWHIDAIKSLSVWLVHDTLQMENVLLLPTHFSKLIRSFQRAQDTEMEKLLEPLLEIMTRSVRLNQTFGRSGLFVIEVLTRLHKASKAIVKKHLIKMIQSLFESHSAPLHFVVEYNLYPIVFALAQDANTLILVKEIASQLLEAILLTAAMSGV</sequence>
<comment type="caution">
    <text evidence="7">The sequence shown here is derived from an EMBL/GenBank/DDBJ whole genome shotgun (WGS) entry which is preliminary data.</text>
</comment>
<dbReference type="STRING" id="65357.A0A024G3G8"/>
<dbReference type="InParanoid" id="A0A024G3G8"/>
<feature type="compositionally biased region" description="Basic and acidic residues" evidence="5">
    <location>
        <begin position="347"/>
        <end position="359"/>
    </location>
</feature>
<dbReference type="PROSITE" id="PS50011">
    <property type="entry name" value="PROTEIN_KINASE_DOM"/>
    <property type="match status" value="1"/>
</dbReference>
<dbReference type="Proteomes" id="UP000053237">
    <property type="component" value="Unassembled WGS sequence"/>
</dbReference>
<dbReference type="PANTHER" id="PTHR48012:SF26">
    <property type="entry name" value="SERINE_THREONINE-PROTEIN KINASE DDB_G0283821-RELATED"/>
    <property type="match status" value="1"/>
</dbReference>
<dbReference type="PROSITE" id="PS00108">
    <property type="entry name" value="PROTEIN_KINASE_ST"/>
    <property type="match status" value="1"/>
</dbReference>
<gene>
    <name evidence="7" type="ORF">BN9_020890</name>
</gene>
<dbReference type="EC" id="2.7.11.1" evidence="1"/>
<dbReference type="EMBL" id="CAIX01000017">
    <property type="protein sequence ID" value="CCI41305.1"/>
    <property type="molecule type" value="Genomic_DNA"/>
</dbReference>
<dbReference type="GO" id="GO:0005737">
    <property type="term" value="C:cytoplasm"/>
    <property type="evidence" value="ECO:0007669"/>
    <property type="project" value="TreeGrafter"/>
</dbReference>
<evidence type="ECO:0000259" key="6">
    <source>
        <dbReference type="PROSITE" id="PS50011"/>
    </source>
</evidence>
<dbReference type="InterPro" id="IPR008271">
    <property type="entry name" value="Ser/Thr_kinase_AS"/>
</dbReference>
<keyword evidence="3 4" id="KW-0067">ATP-binding</keyword>
<dbReference type="Gene3D" id="1.10.510.10">
    <property type="entry name" value="Transferase(Phosphotransferase) domain 1"/>
    <property type="match status" value="1"/>
</dbReference>
<dbReference type="InterPro" id="IPR017441">
    <property type="entry name" value="Protein_kinase_ATP_BS"/>
</dbReference>
<dbReference type="InterPro" id="IPR011989">
    <property type="entry name" value="ARM-like"/>
</dbReference>
<dbReference type="OrthoDB" id="8693905at2759"/>
<dbReference type="SUPFAM" id="SSF56112">
    <property type="entry name" value="Protein kinase-like (PK-like)"/>
    <property type="match status" value="1"/>
</dbReference>
<dbReference type="InterPro" id="IPR011009">
    <property type="entry name" value="Kinase-like_dom_sf"/>
</dbReference>
<dbReference type="CDD" id="cd06627">
    <property type="entry name" value="STKc_Cdc7_like"/>
    <property type="match status" value="1"/>
</dbReference>
<dbReference type="FunFam" id="1.10.510.10:FF:000571">
    <property type="entry name" value="Maternal embryonic leucine zipper kinase"/>
    <property type="match status" value="1"/>
</dbReference>
<dbReference type="AlphaFoldDB" id="A0A024G3G8"/>
<feature type="compositionally biased region" description="Basic and acidic residues" evidence="5">
    <location>
        <begin position="15"/>
        <end position="28"/>
    </location>
</feature>
<dbReference type="SMART" id="SM00220">
    <property type="entry name" value="S_TKc"/>
    <property type="match status" value="1"/>
</dbReference>
<evidence type="ECO:0000313" key="8">
    <source>
        <dbReference type="Proteomes" id="UP000053237"/>
    </source>
</evidence>
<dbReference type="InterPro" id="IPR000719">
    <property type="entry name" value="Prot_kinase_dom"/>
</dbReference>
<dbReference type="Pfam" id="PF00069">
    <property type="entry name" value="Pkinase"/>
    <property type="match status" value="1"/>
</dbReference>
<accession>A0A024G3G8</accession>
<evidence type="ECO:0000256" key="3">
    <source>
        <dbReference type="ARBA" id="ARBA00022840"/>
    </source>
</evidence>
<evidence type="ECO:0000256" key="1">
    <source>
        <dbReference type="ARBA" id="ARBA00012513"/>
    </source>
</evidence>
<organism evidence="7 8">
    <name type="scientific">Albugo candida</name>
    <dbReference type="NCBI Taxonomy" id="65357"/>
    <lineage>
        <taxon>Eukaryota</taxon>
        <taxon>Sar</taxon>
        <taxon>Stramenopiles</taxon>
        <taxon>Oomycota</taxon>
        <taxon>Peronosporomycetes</taxon>
        <taxon>Albuginales</taxon>
        <taxon>Albuginaceae</taxon>
        <taxon>Albugo</taxon>
    </lineage>
</organism>
<dbReference type="InterPro" id="IPR050629">
    <property type="entry name" value="STE20/SPS1-PAK"/>
</dbReference>
<evidence type="ECO:0000256" key="5">
    <source>
        <dbReference type="SAM" id="MobiDB-lite"/>
    </source>
</evidence>
<reference evidence="7 8" key="1">
    <citation type="submission" date="2012-05" db="EMBL/GenBank/DDBJ databases">
        <title>Recombination and specialization in a pathogen metapopulation.</title>
        <authorList>
            <person name="Gardiner A."/>
            <person name="Kemen E."/>
            <person name="Schultz-Larsen T."/>
            <person name="MacLean D."/>
            <person name="Van Oosterhout C."/>
            <person name="Jones J.D.G."/>
        </authorList>
    </citation>
    <scope>NUCLEOTIDE SEQUENCE [LARGE SCALE GENOMIC DNA]</scope>
    <source>
        <strain evidence="7 8">Ac Nc2</strain>
    </source>
</reference>
<dbReference type="PANTHER" id="PTHR48012">
    <property type="entry name" value="STERILE20-LIKE KINASE, ISOFORM B-RELATED"/>
    <property type="match status" value="1"/>
</dbReference>
<dbReference type="PROSITE" id="PS00107">
    <property type="entry name" value="PROTEIN_KINASE_ATP"/>
    <property type="match status" value="1"/>
</dbReference>
<dbReference type="InterPro" id="IPR016024">
    <property type="entry name" value="ARM-type_fold"/>
</dbReference>
<dbReference type="SUPFAM" id="SSF48371">
    <property type="entry name" value="ARM repeat"/>
    <property type="match status" value="1"/>
</dbReference>
<dbReference type="GO" id="GO:0004674">
    <property type="term" value="F:protein serine/threonine kinase activity"/>
    <property type="evidence" value="ECO:0007669"/>
    <property type="project" value="UniProtKB-EC"/>
</dbReference>
<evidence type="ECO:0000256" key="4">
    <source>
        <dbReference type="PROSITE-ProRule" id="PRU10141"/>
    </source>
</evidence>
<feature type="region of interest" description="Disordered" evidence="5">
    <location>
        <begin position="347"/>
        <end position="377"/>
    </location>
</feature>
<keyword evidence="8" id="KW-1185">Reference proteome</keyword>
<feature type="binding site" evidence="4">
    <location>
        <position position="78"/>
    </location>
    <ligand>
        <name>ATP</name>
        <dbReference type="ChEBI" id="CHEBI:30616"/>
    </ligand>
</feature>
<protein>
    <recommendedName>
        <fullName evidence="1">non-specific serine/threonine protein kinase</fullName>
        <ecNumber evidence="1">2.7.11.1</ecNumber>
    </recommendedName>
</protein>
<dbReference type="GO" id="GO:0005524">
    <property type="term" value="F:ATP binding"/>
    <property type="evidence" value="ECO:0007669"/>
    <property type="project" value="UniProtKB-UniRule"/>
</dbReference>
<proteinExistence type="predicted"/>
<keyword evidence="2 4" id="KW-0547">Nucleotide-binding</keyword>